<evidence type="ECO:0000313" key="8">
    <source>
        <dbReference type="RefSeq" id="XP_065647042.1"/>
    </source>
</evidence>
<evidence type="ECO:0000256" key="2">
    <source>
        <dbReference type="ARBA" id="ARBA00022670"/>
    </source>
</evidence>
<dbReference type="InterPro" id="IPR002933">
    <property type="entry name" value="Peptidase_M20"/>
</dbReference>
<feature type="domain" description="Peptidase M20 dimerisation" evidence="6">
    <location>
        <begin position="212"/>
        <end position="373"/>
    </location>
</feature>
<keyword evidence="5" id="KW-0482">Metalloprotease</keyword>
<organism evidence="7 8">
    <name type="scientific">Hydra vulgaris</name>
    <name type="common">Hydra</name>
    <name type="synonym">Hydra attenuata</name>
    <dbReference type="NCBI Taxonomy" id="6087"/>
    <lineage>
        <taxon>Eukaryota</taxon>
        <taxon>Metazoa</taxon>
        <taxon>Cnidaria</taxon>
        <taxon>Hydrozoa</taxon>
        <taxon>Hydroidolina</taxon>
        <taxon>Anthoathecata</taxon>
        <taxon>Aplanulata</taxon>
        <taxon>Hydridae</taxon>
        <taxon>Hydra</taxon>
    </lineage>
</organism>
<dbReference type="PANTHER" id="PTHR43270:SF4">
    <property type="entry name" value="CARNOSINE DIPEPTIDASE 2, ISOFORM A"/>
    <property type="match status" value="1"/>
</dbReference>
<dbReference type="PIRSF" id="PIRSF037242">
    <property type="entry name" value="CNDP_dipeptidase"/>
    <property type="match status" value="1"/>
</dbReference>
<dbReference type="GeneID" id="100210621"/>
<dbReference type="InterPro" id="IPR051458">
    <property type="entry name" value="Cyt/Met_Dipeptidase"/>
</dbReference>
<dbReference type="Gene3D" id="3.30.70.360">
    <property type="match status" value="1"/>
</dbReference>
<reference evidence="7" key="1">
    <citation type="submission" date="2025-05" db="UniProtKB">
        <authorList>
            <consortium name="RefSeq"/>
        </authorList>
    </citation>
    <scope>NUCLEOTIDE SEQUENCE [LARGE SCALE GENOMIC DNA]</scope>
</reference>
<dbReference type="RefSeq" id="XP_065647042.1">
    <property type="nucleotide sequence ID" value="XM_065790970.1"/>
</dbReference>
<dbReference type="PROSITE" id="PS00759">
    <property type="entry name" value="ARGE_DAPE_CPG2_2"/>
    <property type="match status" value="1"/>
</dbReference>
<reference evidence="8" key="2">
    <citation type="submission" date="2025-08" db="UniProtKB">
        <authorList>
            <consortium name="RefSeq"/>
        </authorList>
    </citation>
    <scope>IDENTIFICATION</scope>
</reference>
<accession>A0ABM4BDK7</accession>
<dbReference type="InterPro" id="IPR011650">
    <property type="entry name" value="Peptidase_M20_dimer"/>
</dbReference>
<dbReference type="InterPro" id="IPR017153">
    <property type="entry name" value="CNDP/DUG1"/>
</dbReference>
<name>A0ABM4BDK7_HYDVU</name>
<dbReference type="Gene3D" id="3.40.630.10">
    <property type="entry name" value="Zn peptidases"/>
    <property type="match status" value="1"/>
</dbReference>
<evidence type="ECO:0000256" key="1">
    <source>
        <dbReference type="ARBA" id="ARBA00006247"/>
    </source>
</evidence>
<dbReference type="Proteomes" id="UP001652625">
    <property type="component" value="Chromosome 02"/>
</dbReference>
<dbReference type="Pfam" id="PF01546">
    <property type="entry name" value="Peptidase_M20"/>
    <property type="match status" value="1"/>
</dbReference>
<dbReference type="InterPro" id="IPR001261">
    <property type="entry name" value="ArgE/DapE_CS"/>
</dbReference>
<evidence type="ECO:0000259" key="6">
    <source>
        <dbReference type="Pfam" id="PF07687"/>
    </source>
</evidence>
<evidence type="ECO:0000256" key="5">
    <source>
        <dbReference type="ARBA" id="ARBA00023049"/>
    </source>
</evidence>
<keyword evidence="3" id="KW-0479">Metal-binding</keyword>
<keyword evidence="7" id="KW-1185">Reference proteome</keyword>
<evidence type="ECO:0000256" key="3">
    <source>
        <dbReference type="ARBA" id="ARBA00022723"/>
    </source>
</evidence>
<keyword evidence="4" id="KW-0378">Hydrolase</keyword>
<sequence length="481" mass="53585">MADVLQNFYDFVDQNQDSYVKALKKWVEVESVSAWPHRRKETIDMVIMVGKELESLGANIEICDNPLVEQKTADGKSIPLPPILLGSLGSDPSKKTVCIYGHLDVQPALKADGWDTEPFEMTEIDGKLYGRGSTDDKGPVLGWLKVIEAFHTLNIKLPVNLKFCLEGMEESGSEGLDELIELKKDTFFTDVDYVCISDNYWLGKKTPCITYGLRGITYFFLEVTCAKQDLHSGVFGGTVHEAMIDLCHLLSKLVDNKGKILIPGVNELVKPITEEEHKLYDDIDFDPVDYANDIGTDRLIHHGENVKHLTLQHRWRYPSLSIHGVQGSFDGAGCKTVIPKKVIGKFSIRLVPDQTPEKVADLVKVYCEKIHKESQSPNKLTVTMAHGGMPWLSDYKHPHYSAGINSMKRVFNITPDLTREGGSIPVTLSMQKATGKSVILLPIGSCDDGAHSQNEKIDRSNLINGIKVMGAYLDEISKIED</sequence>
<gene>
    <name evidence="8" type="primary">LOC100210621</name>
</gene>
<keyword evidence="2" id="KW-0645">Protease</keyword>
<comment type="similarity">
    <text evidence="1">Belongs to the peptidase M20A family.</text>
</comment>
<proteinExistence type="inferred from homology"/>
<dbReference type="SUPFAM" id="SSF53187">
    <property type="entry name" value="Zn-dependent exopeptidases"/>
    <property type="match status" value="1"/>
</dbReference>
<evidence type="ECO:0000256" key="4">
    <source>
        <dbReference type="ARBA" id="ARBA00022801"/>
    </source>
</evidence>
<evidence type="ECO:0000313" key="7">
    <source>
        <dbReference type="Proteomes" id="UP001652625"/>
    </source>
</evidence>
<dbReference type="Pfam" id="PF07687">
    <property type="entry name" value="M20_dimer"/>
    <property type="match status" value="1"/>
</dbReference>
<dbReference type="PANTHER" id="PTHR43270">
    <property type="entry name" value="BETA-ALA-HIS DIPEPTIDASE"/>
    <property type="match status" value="1"/>
</dbReference>
<protein>
    <submittedName>
        <fullName evidence="8">Cytosolic non-specific dipeptidase isoform X2</fullName>
    </submittedName>
</protein>
<dbReference type="CDD" id="cd05676">
    <property type="entry name" value="M20_dipept_like_CNDP"/>
    <property type="match status" value="1"/>
</dbReference>